<protein>
    <submittedName>
        <fullName evidence="2">Uncharacterized protein</fullName>
    </submittedName>
</protein>
<keyword evidence="1" id="KW-1133">Transmembrane helix</keyword>
<dbReference type="EMBL" id="FPIP01000002">
    <property type="protein sequence ID" value="SFW19358.1"/>
    <property type="molecule type" value="Genomic_DNA"/>
</dbReference>
<sequence length="73" mass="8675">MKKHTSKIIRILYHISSILMVVFGTAELYEIFVVRAAYDPRRSVVEALFWSTFAVFHLCNWYVRKHKNTIDTL</sequence>
<evidence type="ECO:0000313" key="3">
    <source>
        <dbReference type="Proteomes" id="UP000183461"/>
    </source>
</evidence>
<organism evidence="2 3">
    <name type="scientific">Ruminococcus flavefaciens</name>
    <dbReference type="NCBI Taxonomy" id="1265"/>
    <lineage>
        <taxon>Bacteria</taxon>
        <taxon>Bacillati</taxon>
        <taxon>Bacillota</taxon>
        <taxon>Clostridia</taxon>
        <taxon>Eubacteriales</taxon>
        <taxon>Oscillospiraceae</taxon>
        <taxon>Ruminococcus</taxon>
    </lineage>
</organism>
<dbReference type="Proteomes" id="UP000183461">
    <property type="component" value="Unassembled WGS sequence"/>
</dbReference>
<feature type="transmembrane region" description="Helical" evidence="1">
    <location>
        <begin position="44"/>
        <end position="63"/>
    </location>
</feature>
<dbReference type="RefSeq" id="WP_024861728.1">
    <property type="nucleotide sequence ID" value="NZ_CACVNT010000015.1"/>
</dbReference>
<name>A0A1K1MBN0_RUMFL</name>
<feature type="transmembrane region" description="Helical" evidence="1">
    <location>
        <begin position="12"/>
        <end position="32"/>
    </location>
</feature>
<keyword evidence="1" id="KW-0472">Membrane</keyword>
<reference evidence="2 3" key="1">
    <citation type="submission" date="2016-11" db="EMBL/GenBank/DDBJ databases">
        <authorList>
            <person name="Jaros S."/>
            <person name="Januszkiewicz K."/>
            <person name="Wedrychowicz H."/>
        </authorList>
    </citation>
    <scope>NUCLEOTIDE SEQUENCE [LARGE SCALE GENOMIC DNA]</scope>
    <source>
        <strain evidence="2 3">YL228</strain>
    </source>
</reference>
<accession>A0A1K1MBN0</accession>
<proteinExistence type="predicted"/>
<dbReference type="AlphaFoldDB" id="A0A1K1MBN0"/>
<gene>
    <name evidence="2" type="ORF">SAMN02910280_0948</name>
</gene>
<evidence type="ECO:0000313" key="2">
    <source>
        <dbReference type="EMBL" id="SFW19358.1"/>
    </source>
</evidence>
<evidence type="ECO:0000256" key="1">
    <source>
        <dbReference type="SAM" id="Phobius"/>
    </source>
</evidence>
<keyword evidence="1" id="KW-0812">Transmembrane</keyword>